<dbReference type="Proteomes" id="UP000000374">
    <property type="component" value="Chromosome"/>
</dbReference>
<dbReference type="HOGENOM" id="CLU_056179_1_1_4"/>
<keyword evidence="6" id="KW-0328">Glycosyltransferase</keyword>
<dbReference type="GO" id="GO:0051191">
    <property type="term" value="P:prosthetic group biosynthetic process"/>
    <property type="evidence" value="ECO:0007669"/>
    <property type="project" value="TreeGrafter"/>
</dbReference>
<dbReference type="EC" id="2.4.2.52" evidence="5"/>
<reference evidence="7" key="1">
    <citation type="submission" date="2006-12" db="EMBL/GenBank/DDBJ databases">
        <title>Complete sequence of chromosome 1 of Verminephrobacter eiseniae EF01-2.</title>
        <authorList>
            <person name="Copeland A."/>
            <person name="Lucas S."/>
            <person name="Lapidus A."/>
            <person name="Barry K."/>
            <person name="Detter J.C."/>
            <person name="Glavina del Rio T."/>
            <person name="Dalin E."/>
            <person name="Tice H."/>
            <person name="Pitluck S."/>
            <person name="Chertkov O."/>
            <person name="Brettin T."/>
            <person name="Bruce D."/>
            <person name="Han C."/>
            <person name="Tapia R."/>
            <person name="Gilna P."/>
            <person name="Schmutz J."/>
            <person name="Larimer F."/>
            <person name="Land M."/>
            <person name="Hauser L."/>
            <person name="Kyrpides N."/>
            <person name="Kim E."/>
            <person name="Stahl D."/>
            <person name="Richardson P."/>
        </authorList>
    </citation>
    <scope>NUCLEOTIDE SEQUENCE [LARGE SCALE GENOMIC DNA]</scope>
    <source>
        <strain evidence="7">EF01-2</strain>
    </source>
</reference>
<evidence type="ECO:0000313" key="6">
    <source>
        <dbReference type="EMBL" id="ABM58627.1"/>
    </source>
</evidence>
<proteinExistence type="inferred from homology"/>
<evidence type="ECO:0000256" key="1">
    <source>
        <dbReference type="ARBA" id="ARBA00001210"/>
    </source>
</evidence>
<dbReference type="RefSeq" id="WP_011810623.1">
    <property type="nucleotide sequence ID" value="NC_008786.1"/>
</dbReference>
<keyword evidence="7" id="KW-1185">Reference proteome</keyword>
<dbReference type="Pfam" id="PF01874">
    <property type="entry name" value="CitG"/>
    <property type="match status" value="1"/>
</dbReference>
<dbReference type="InterPro" id="IPR002736">
    <property type="entry name" value="CitG"/>
</dbReference>
<gene>
    <name evidence="5" type="primary">mdcB</name>
    <name evidence="6" type="ordered locus">Veis_2891</name>
</gene>
<comment type="function">
    <text evidence="5">Involved in the formation of 2-(5''-phosphoribosyl)-3'-dephosphocoenzyme-A, the prosthetic group of the acyl-carrier protein of the malonate decarboxylase.</text>
</comment>
<keyword evidence="4 5" id="KW-0067">ATP-binding</keyword>
<name>A1WLX0_VEREI</name>
<dbReference type="PANTHER" id="PTHR30201:SF2">
    <property type="entry name" value="2-(5''-TRIPHOSPHORIBOSYL)-3'-DEPHOSPHOCOENZYME-A SYNTHASE"/>
    <property type="match status" value="1"/>
</dbReference>
<protein>
    <recommendedName>
        <fullName evidence="5">Probable 2-(5''-triphosphoribosyl)-3'-dephosphocoenzyme-A synthase</fullName>
        <shortName evidence="5">2-(5''-triphosphoribosyl)-3'-dephospho-CoA synthase</shortName>
        <ecNumber evidence="5">2.4.2.52</ecNumber>
    </recommendedName>
</protein>
<dbReference type="OrthoDB" id="114886at2"/>
<dbReference type="EMBL" id="CP000542">
    <property type="protein sequence ID" value="ABM58627.1"/>
    <property type="molecule type" value="Genomic_DNA"/>
</dbReference>
<dbReference type="eggNOG" id="COG1767">
    <property type="taxonomic scope" value="Bacteria"/>
</dbReference>
<dbReference type="AlphaFoldDB" id="A1WLX0"/>
<dbReference type="GO" id="GO:0046917">
    <property type="term" value="F:triphosphoribosyl-dephospho-CoA synthase activity"/>
    <property type="evidence" value="ECO:0007669"/>
    <property type="project" value="UniProtKB-UniRule"/>
</dbReference>
<keyword evidence="2 5" id="KW-0808">Transferase</keyword>
<dbReference type="PANTHER" id="PTHR30201">
    <property type="entry name" value="TRIPHOSPHORIBOSYL-DEPHOSPHO-COA SYNTHASE"/>
    <property type="match status" value="1"/>
</dbReference>
<evidence type="ECO:0000256" key="4">
    <source>
        <dbReference type="ARBA" id="ARBA00022840"/>
    </source>
</evidence>
<dbReference type="Gene3D" id="1.10.4200.10">
    <property type="entry name" value="Triphosphoribosyl-dephospho-CoA protein"/>
    <property type="match status" value="1"/>
</dbReference>
<accession>A1WLX0</accession>
<organism evidence="6 7">
    <name type="scientific">Verminephrobacter eiseniae (strain EF01-2)</name>
    <dbReference type="NCBI Taxonomy" id="391735"/>
    <lineage>
        <taxon>Bacteria</taxon>
        <taxon>Pseudomonadati</taxon>
        <taxon>Pseudomonadota</taxon>
        <taxon>Betaproteobacteria</taxon>
        <taxon>Burkholderiales</taxon>
        <taxon>Comamonadaceae</taxon>
        <taxon>Verminephrobacter</taxon>
    </lineage>
</organism>
<evidence type="ECO:0000256" key="5">
    <source>
        <dbReference type="HAMAP-Rule" id="MF_01883"/>
    </source>
</evidence>
<dbReference type="GO" id="GO:0005524">
    <property type="term" value="F:ATP binding"/>
    <property type="evidence" value="ECO:0007669"/>
    <property type="project" value="UniProtKB-KW"/>
</dbReference>
<evidence type="ECO:0000256" key="2">
    <source>
        <dbReference type="ARBA" id="ARBA00022679"/>
    </source>
</evidence>
<dbReference type="InterPro" id="IPR017555">
    <property type="entry name" value="TriPribosyl-deP-CoA_syn"/>
</dbReference>
<dbReference type="KEGG" id="vei:Veis_2891"/>
<comment type="catalytic activity">
    <reaction evidence="1 5">
        <text>3'-dephospho-CoA + ATP = 2'-(5''-triphospho-alpha-D-ribosyl)-3'-dephospho-CoA + adenine</text>
        <dbReference type="Rhea" id="RHEA:15117"/>
        <dbReference type="ChEBI" id="CHEBI:16708"/>
        <dbReference type="ChEBI" id="CHEBI:30616"/>
        <dbReference type="ChEBI" id="CHEBI:57328"/>
        <dbReference type="ChEBI" id="CHEBI:61378"/>
        <dbReference type="EC" id="2.4.2.52"/>
    </reaction>
</comment>
<evidence type="ECO:0000313" key="7">
    <source>
        <dbReference type="Proteomes" id="UP000000374"/>
    </source>
</evidence>
<dbReference type="GO" id="GO:0016757">
    <property type="term" value="F:glycosyltransferase activity"/>
    <property type="evidence" value="ECO:0007669"/>
    <property type="project" value="UniProtKB-KW"/>
</dbReference>
<dbReference type="GeneID" id="76461379"/>
<evidence type="ECO:0000256" key="3">
    <source>
        <dbReference type="ARBA" id="ARBA00022741"/>
    </source>
</evidence>
<comment type="similarity">
    <text evidence="5">Belongs to the CitG/MdcB family.</text>
</comment>
<sequence length="334" mass="34989">MTRPCAADPAQARPRQAQAQALRNLAVQALLGELRTYPKPGLVSLVDSGSHRDMDATTLVRSTLALRRYFEDCARVGACGAAFDTLKALGIAAEQRMLRATHGVNTHRGAIFHLGLLAAAAGHRAAQHAAAPAPSLGEIVRRRWGADIAAQRRLAAIDGNRPAALDDNHPAAIHGSRPTAPDGNRPAAIDGASAAATCGNGAAPSHGSRASARYGVGGAQAQAAAGFPSVYRVALPAYRAALARSAAPNQARVQAFFALLGHLDDTNLLHRGGREGLAYARVQATRFLADGGVFQARWQRRATDLHLAFRERWLSPGGSADLLAVCLFVHAAEG</sequence>
<keyword evidence="3 5" id="KW-0547">Nucleotide-binding</keyword>
<dbReference type="STRING" id="391735.Veis_2891"/>
<dbReference type="HAMAP" id="MF_01883">
    <property type="entry name" value="MdcB"/>
    <property type="match status" value="1"/>
</dbReference>